<proteinExistence type="predicted"/>
<dbReference type="EMBL" id="JBFOLK010000003">
    <property type="protein sequence ID" value="KAL2527295.1"/>
    <property type="molecule type" value="Genomic_DNA"/>
</dbReference>
<comment type="caution">
    <text evidence="1">The sequence shown here is derived from an EMBL/GenBank/DDBJ whole genome shotgun (WGS) entry which is preliminary data.</text>
</comment>
<sequence length="100" mass="10651">MFLGTQNVLLIISRSTSFITEGTSIAAHLSLMDVPSPVEPPSDGPPTGPPPLIGIVKKSFPVRASTPQSGFSFATDEKLLASCTLLCQSAVLRPRRYLPK</sequence>
<dbReference type="AlphaFoldDB" id="A0ABD1UQG6"/>
<reference evidence="2" key="1">
    <citation type="submission" date="2024-07" db="EMBL/GenBank/DDBJ databases">
        <title>Two chromosome-level genome assemblies of Korean endemic species Abeliophyllum distichum and Forsythia ovata (Oleaceae).</title>
        <authorList>
            <person name="Jang H."/>
        </authorList>
    </citation>
    <scope>NUCLEOTIDE SEQUENCE [LARGE SCALE GENOMIC DNA]</scope>
</reference>
<organism evidence="1 2">
    <name type="scientific">Abeliophyllum distichum</name>
    <dbReference type="NCBI Taxonomy" id="126358"/>
    <lineage>
        <taxon>Eukaryota</taxon>
        <taxon>Viridiplantae</taxon>
        <taxon>Streptophyta</taxon>
        <taxon>Embryophyta</taxon>
        <taxon>Tracheophyta</taxon>
        <taxon>Spermatophyta</taxon>
        <taxon>Magnoliopsida</taxon>
        <taxon>eudicotyledons</taxon>
        <taxon>Gunneridae</taxon>
        <taxon>Pentapetalae</taxon>
        <taxon>asterids</taxon>
        <taxon>lamiids</taxon>
        <taxon>Lamiales</taxon>
        <taxon>Oleaceae</taxon>
        <taxon>Forsythieae</taxon>
        <taxon>Abeliophyllum</taxon>
    </lineage>
</organism>
<evidence type="ECO:0000313" key="2">
    <source>
        <dbReference type="Proteomes" id="UP001604336"/>
    </source>
</evidence>
<accession>A0ABD1UQG6</accession>
<keyword evidence="2" id="KW-1185">Reference proteome</keyword>
<gene>
    <name evidence="1" type="ORF">Adt_12349</name>
</gene>
<evidence type="ECO:0000313" key="1">
    <source>
        <dbReference type="EMBL" id="KAL2527295.1"/>
    </source>
</evidence>
<dbReference type="Proteomes" id="UP001604336">
    <property type="component" value="Unassembled WGS sequence"/>
</dbReference>
<protein>
    <submittedName>
        <fullName evidence="1">Uncharacterized protein</fullName>
    </submittedName>
</protein>
<name>A0ABD1UQG6_9LAMI</name>